<evidence type="ECO:0000256" key="1">
    <source>
        <dbReference type="SAM" id="Phobius"/>
    </source>
</evidence>
<keyword evidence="4" id="KW-1185">Reference proteome</keyword>
<dbReference type="Gene3D" id="2.130.10.10">
    <property type="entry name" value="YVTN repeat-like/Quinoprotein amine dehydrogenase"/>
    <property type="match status" value="2"/>
</dbReference>
<feature type="domain" description="Two component regulator three Y" evidence="2">
    <location>
        <begin position="614"/>
        <end position="671"/>
    </location>
</feature>
<dbReference type="Proteomes" id="UP001157133">
    <property type="component" value="Unassembled WGS sequence"/>
</dbReference>
<dbReference type="EMBL" id="BSSU01000003">
    <property type="protein sequence ID" value="GLX81193.1"/>
    <property type="molecule type" value="Genomic_DNA"/>
</dbReference>
<dbReference type="SUPFAM" id="SSF63829">
    <property type="entry name" value="Calcium-dependent phosphotriesterase"/>
    <property type="match status" value="1"/>
</dbReference>
<name>A0ABQ6GZ43_9GAMM</name>
<feature type="transmembrane region" description="Helical" evidence="1">
    <location>
        <begin position="684"/>
        <end position="703"/>
    </location>
</feature>
<keyword evidence="1" id="KW-1133">Transmembrane helix</keyword>
<proteinExistence type="predicted"/>
<evidence type="ECO:0000313" key="3">
    <source>
        <dbReference type="EMBL" id="GLX81193.1"/>
    </source>
</evidence>
<dbReference type="InterPro" id="IPR036890">
    <property type="entry name" value="HATPase_C_sf"/>
</dbReference>
<evidence type="ECO:0000313" key="4">
    <source>
        <dbReference type="Proteomes" id="UP001157133"/>
    </source>
</evidence>
<gene>
    <name evidence="3" type="ORF">theurythT_06450</name>
</gene>
<dbReference type="InterPro" id="IPR013783">
    <property type="entry name" value="Ig-like_fold"/>
</dbReference>
<sequence length="909" mass="103032">MISSFSHATNVAALKGLSLVIDIHQDDDNYLWLATQQGLTRFDSEDTIHFSSFSSQWRAPFAWVKNIEPHNDSLLLTSEVNGLFLFDLKAATSTKLELPKEMINPQHAIAFKGQVYFKDRNNLYRYDLQLKSTHLIKESFNVFSIKRTDNAVYVVTESGIYQIKSNTLAITYPHEVDAYTTSGSYLIFSKGNELFSVDDKNVIAKRASSPISALTPARNGPANANEIIGVTPSGEVSRFNAKDLSVVSNAYENIGKHSINLIFHDNSGVLWVSSNLGINRYYEKPLENHRYIFDIENNDNELLMVNNELLVGSFGNGLRTLKAQPWFNPSMNASLTPRAKYTMKMVRHKDSIIFGTLDGVWQYKLGAKKAYRMPFARNNNIVLSLKNDGTHLYIGTNYKGVKIYNWQQHKLVQTINKQHGLQNLEVLDILPQANGDTWLTTANSVEVFRNETKQVQQTGITSNKKFIALANANNKVYAFSKGSGIHVFNVQGELLSVFGKNIDFGYITKVDDEIWASSKSGLYRVNTSKNELSLVLGSEGFKFNSAPAVTKNAIYAWHAMGYVKVNYRNPPYYNAKIKITRTNISGNEQLNNRVISLNSTKDVVSLYLASLDFRSNANKHFKYRINDNVWVDVTGNQLTLAGLSSGNYTIEVMGTNSLGQWSNYIEYTNIKVAFPWYWTPQIRVIYLVLVICFVSLSLWLIYLRTKSISSVYKVLDQDLKTRGLLANNIERNINVSLRLLKEGEHDKAVKLLSESASLIATNQMNAEPSTLHNQALSGGIDYLIDYWLEHYNVRVTTKIDHDVDQLPQKLQQSIYRIIYTAIDSAISHSRSVSFSVSIKPFNQKLWLTIKDSNDYFTDFDSKVNFNIAIYTIRKVALQHNATINAYKTQSDKSQLTLSFNIDEHFENNI</sequence>
<reference evidence="3 4" key="1">
    <citation type="submission" date="2023-03" db="EMBL/GenBank/DDBJ databases">
        <title>Draft genome sequence of Thalassotalea eurytherma JCM 18482T.</title>
        <authorList>
            <person name="Sawabe T."/>
        </authorList>
    </citation>
    <scope>NUCLEOTIDE SEQUENCE [LARGE SCALE GENOMIC DNA]</scope>
    <source>
        <strain evidence="3 4">JCM 18482</strain>
    </source>
</reference>
<dbReference type="Pfam" id="PF07495">
    <property type="entry name" value="Y_Y_Y"/>
    <property type="match status" value="1"/>
</dbReference>
<dbReference type="Gene3D" id="3.30.565.10">
    <property type="entry name" value="Histidine kinase-like ATPase, C-terminal domain"/>
    <property type="match status" value="1"/>
</dbReference>
<organism evidence="3 4">
    <name type="scientific">Thalassotalea eurytherma</name>
    <dbReference type="NCBI Taxonomy" id="1144278"/>
    <lineage>
        <taxon>Bacteria</taxon>
        <taxon>Pseudomonadati</taxon>
        <taxon>Pseudomonadota</taxon>
        <taxon>Gammaproteobacteria</taxon>
        <taxon>Alteromonadales</taxon>
        <taxon>Colwelliaceae</taxon>
        <taxon>Thalassotalea</taxon>
    </lineage>
</organism>
<accession>A0ABQ6GZ43</accession>
<dbReference type="Gene3D" id="2.60.40.10">
    <property type="entry name" value="Immunoglobulins"/>
    <property type="match status" value="1"/>
</dbReference>
<dbReference type="InterPro" id="IPR015943">
    <property type="entry name" value="WD40/YVTN_repeat-like_dom_sf"/>
</dbReference>
<evidence type="ECO:0000259" key="2">
    <source>
        <dbReference type="Pfam" id="PF07495"/>
    </source>
</evidence>
<keyword evidence="1" id="KW-0472">Membrane</keyword>
<comment type="caution">
    <text evidence="3">The sequence shown here is derived from an EMBL/GenBank/DDBJ whole genome shotgun (WGS) entry which is preliminary data.</text>
</comment>
<keyword evidence="1" id="KW-0812">Transmembrane</keyword>
<protein>
    <recommendedName>
        <fullName evidence="2">Two component regulator three Y domain-containing protein</fullName>
    </recommendedName>
</protein>
<dbReference type="RefSeq" id="WP_284206521.1">
    <property type="nucleotide sequence ID" value="NZ_BSSU01000003.1"/>
</dbReference>
<dbReference type="InterPro" id="IPR011047">
    <property type="entry name" value="Quinoprotein_ADH-like_sf"/>
</dbReference>
<dbReference type="InterPro" id="IPR011123">
    <property type="entry name" value="Y_Y_Y"/>
</dbReference>
<dbReference type="SUPFAM" id="SSF50998">
    <property type="entry name" value="Quinoprotein alcohol dehydrogenase-like"/>
    <property type="match status" value="1"/>
</dbReference>
<dbReference type="SUPFAM" id="SSF82171">
    <property type="entry name" value="DPP6 N-terminal domain-like"/>
    <property type="match status" value="1"/>
</dbReference>